<dbReference type="SUPFAM" id="SSF54862">
    <property type="entry name" value="4Fe-4S ferredoxins"/>
    <property type="match status" value="1"/>
</dbReference>
<dbReference type="PANTHER" id="PTHR36923:SF3">
    <property type="entry name" value="FERREDOXIN"/>
    <property type="match status" value="1"/>
</dbReference>
<keyword evidence="2" id="KW-0813">Transport</keyword>
<dbReference type="RefSeq" id="WP_344650189.1">
    <property type="nucleotide sequence ID" value="NZ_BAAAGX010000015.1"/>
</dbReference>
<evidence type="ECO:0000256" key="2">
    <source>
        <dbReference type="ARBA" id="ARBA00022448"/>
    </source>
</evidence>
<evidence type="ECO:0000256" key="5">
    <source>
        <dbReference type="ARBA" id="ARBA00023004"/>
    </source>
</evidence>
<keyword evidence="9" id="KW-1185">Reference proteome</keyword>
<sequence length="72" mass="7892">MSGWRVVADPDLCQGHQMCRLDAPEVFGFDKAADTVVVRRDAPDDELLTSVRTAVANCPAMALSLLETERET</sequence>
<keyword evidence="4" id="KW-0249">Electron transport</keyword>
<keyword evidence="7" id="KW-0003">3Fe-4S</keyword>
<protein>
    <submittedName>
        <fullName evidence="8">Ferredoxin</fullName>
    </submittedName>
</protein>
<evidence type="ECO:0000256" key="7">
    <source>
        <dbReference type="ARBA" id="ARBA00023291"/>
    </source>
</evidence>
<comment type="cofactor">
    <cofactor evidence="1">
        <name>[3Fe-4S] cluster</name>
        <dbReference type="ChEBI" id="CHEBI:21137"/>
    </cofactor>
</comment>
<keyword evidence="5" id="KW-0408">Iron</keyword>
<keyword evidence="3" id="KW-0479">Metal-binding</keyword>
<evidence type="ECO:0000256" key="4">
    <source>
        <dbReference type="ARBA" id="ARBA00022982"/>
    </source>
</evidence>
<reference evidence="8 9" key="1">
    <citation type="journal article" date="2019" name="Int. J. Syst. Evol. Microbiol.">
        <title>The Global Catalogue of Microorganisms (GCM) 10K type strain sequencing project: providing services to taxonomists for standard genome sequencing and annotation.</title>
        <authorList>
            <consortium name="The Broad Institute Genomics Platform"/>
            <consortium name="The Broad Institute Genome Sequencing Center for Infectious Disease"/>
            <person name="Wu L."/>
            <person name="Ma J."/>
        </authorList>
    </citation>
    <scope>NUCLEOTIDE SEQUENCE [LARGE SCALE GENOMIC DNA]</scope>
    <source>
        <strain evidence="8 9">JCM 10425</strain>
    </source>
</reference>
<organism evidence="8 9">
    <name type="scientific">Cryptosporangium japonicum</name>
    <dbReference type="NCBI Taxonomy" id="80872"/>
    <lineage>
        <taxon>Bacteria</taxon>
        <taxon>Bacillati</taxon>
        <taxon>Actinomycetota</taxon>
        <taxon>Actinomycetes</taxon>
        <taxon>Cryptosporangiales</taxon>
        <taxon>Cryptosporangiaceae</taxon>
        <taxon>Cryptosporangium</taxon>
    </lineage>
</organism>
<evidence type="ECO:0000256" key="3">
    <source>
        <dbReference type="ARBA" id="ARBA00022723"/>
    </source>
</evidence>
<dbReference type="Gene3D" id="3.30.70.20">
    <property type="match status" value="1"/>
</dbReference>
<evidence type="ECO:0000256" key="6">
    <source>
        <dbReference type="ARBA" id="ARBA00023014"/>
    </source>
</evidence>
<name>A0ABN0UFW2_9ACTN</name>
<gene>
    <name evidence="8" type="ORF">GCM10009539_38060</name>
</gene>
<evidence type="ECO:0000256" key="1">
    <source>
        <dbReference type="ARBA" id="ARBA00001927"/>
    </source>
</evidence>
<keyword evidence="6" id="KW-0411">Iron-sulfur</keyword>
<dbReference type="InterPro" id="IPR051269">
    <property type="entry name" value="Fe-S_cluster_ET"/>
</dbReference>
<dbReference type="PANTHER" id="PTHR36923">
    <property type="entry name" value="FERREDOXIN"/>
    <property type="match status" value="1"/>
</dbReference>
<evidence type="ECO:0000313" key="8">
    <source>
        <dbReference type="EMBL" id="GAA0249211.1"/>
    </source>
</evidence>
<dbReference type="EMBL" id="BAAAGX010000015">
    <property type="protein sequence ID" value="GAA0249211.1"/>
    <property type="molecule type" value="Genomic_DNA"/>
</dbReference>
<dbReference type="Proteomes" id="UP001500967">
    <property type="component" value="Unassembled WGS sequence"/>
</dbReference>
<proteinExistence type="predicted"/>
<evidence type="ECO:0000313" key="9">
    <source>
        <dbReference type="Proteomes" id="UP001500967"/>
    </source>
</evidence>
<comment type="caution">
    <text evidence="8">The sequence shown here is derived from an EMBL/GenBank/DDBJ whole genome shotgun (WGS) entry which is preliminary data.</text>
</comment>
<dbReference type="Pfam" id="PF13459">
    <property type="entry name" value="Fer4_15"/>
    <property type="match status" value="1"/>
</dbReference>
<accession>A0ABN0UFW2</accession>